<evidence type="ECO:0000313" key="3">
    <source>
        <dbReference type="Proteomes" id="UP001159641"/>
    </source>
</evidence>
<accession>A0AB34HM42</accession>
<name>A0AB34HM42_ESCRO</name>
<feature type="region of interest" description="Disordered" evidence="1">
    <location>
        <begin position="1"/>
        <end position="67"/>
    </location>
</feature>
<keyword evidence="3" id="KW-1185">Reference proteome</keyword>
<gene>
    <name evidence="2" type="ORF">J1605_019135</name>
</gene>
<feature type="compositionally biased region" description="Basic and acidic residues" evidence="1">
    <location>
        <begin position="1"/>
        <end position="17"/>
    </location>
</feature>
<proteinExistence type="predicted"/>
<evidence type="ECO:0000256" key="1">
    <source>
        <dbReference type="SAM" id="MobiDB-lite"/>
    </source>
</evidence>
<feature type="compositionally biased region" description="Gly residues" evidence="1">
    <location>
        <begin position="145"/>
        <end position="160"/>
    </location>
</feature>
<feature type="compositionally biased region" description="Low complexity" evidence="1">
    <location>
        <begin position="187"/>
        <end position="196"/>
    </location>
</feature>
<dbReference type="AlphaFoldDB" id="A0AB34HM42"/>
<sequence>MRVGRLGEPKKTEENQKQTRIRRWLRRGSGLSCAGRGRRRDRACRTSGPARRDGAPARGVRRERRRAELQPEGLSCFPLWLFGLHLQPLGPRVPRDRDGDGGGMWRWVRQQLVGASAPHLPDARSRAVSRAQVARRAGGAEPRGRGAGSGLGRSGGGRGPGSRQSPAQLRHASRCRARAAEVGGGRRPLPARASRLLPPPRRTWAAAIRSESGAGSASLLRNSGEGTERE</sequence>
<evidence type="ECO:0000313" key="2">
    <source>
        <dbReference type="EMBL" id="KAJ8793871.1"/>
    </source>
</evidence>
<organism evidence="2 3">
    <name type="scientific">Eschrichtius robustus</name>
    <name type="common">California gray whale</name>
    <name type="synonym">Eschrichtius gibbosus</name>
    <dbReference type="NCBI Taxonomy" id="9764"/>
    <lineage>
        <taxon>Eukaryota</taxon>
        <taxon>Metazoa</taxon>
        <taxon>Chordata</taxon>
        <taxon>Craniata</taxon>
        <taxon>Vertebrata</taxon>
        <taxon>Euteleostomi</taxon>
        <taxon>Mammalia</taxon>
        <taxon>Eutheria</taxon>
        <taxon>Laurasiatheria</taxon>
        <taxon>Artiodactyla</taxon>
        <taxon>Whippomorpha</taxon>
        <taxon>Cetacea</taxon>
        <taxon>Mysticeti</taxon>
        <taxon>Eschrichtiidae</taxon>
        <taxon>Eschrichtius</taxon>
    </lineage>
</organism>
<dbReference type="EMBL" id="JAIQCJ010000921">
    <property type="protein sequence ID" value="KAJ8793871.1"/>
    <property type="molecule type" value="Genomic_DNA"/>
</dbReference>
<reference evidence="2 3" key="1">
    <citation type="submission" date="2022-11" db="EMBL/GenBank/DDBJ databases">
        <title>Whole genome sequence of Eschrichtius robustus ER-17-0199.</title>
        <authorList>
            <person name="Bruniche-Olsen A."/>
            <person name="Black A.N."/>
            <person name="Fields C.J."/>
            <person name="Walden K."/>
            <person name="Dewoody J.A."/>
        </authorList>
    </citation>
    <scope>NUCLEOTIDE SEQUENCE [LARGE SCALE GENOMIC DNA]</scope>
    <source>
        <strain evidence="2">ER-17-0199</strain>
        <tissue evidence="2">Blubber</tissue>
    </source>
</reference>
<feature type="compositionally biased region" description="Low complexity" evidence="1">
    <location>
        <begin position="126"/>
        <end position="140"/>
    </location>
</feature>
<comment type="caution">
    <text evidence="2">The sequence shown here is derived from an EMBL/GenBank/DDBJ whole genome shotgun (WGS) entry which is preliminary data.</text>
</comment>
<dbReference type="Proteomes" id="UP001159641">
    <property type="component" value="Unassembled WGS sequence"/>
</dbReference>
<feature type="compositionally biased region" description="Polar residues" evidence="1">
    <location>
        <begin position="213"/>
        <end position="230"/>
    </location>
</feature>
<feature type="region of interest" description="Disordered" evidence="1">
    <location>
        <begin position="117"/>
        <end position="230"/>
    </location>
</feature>
<protein>
    <submittedName>
        <fullName evidence="2">Uncharacterized protein</fullName>
    </submittedName>
</protein>